<reference evidence="1 2" key="1">
    <citation type="submission" date="2019-08" db="EMBL/GenBank/DDBJ databases">
        <authorList>
            <person name="Alioto T."/>
            <person name="Alioto T."/>
            <person name="Gomez Garrido J."/>
        </authorList>
    </citation>
    <scope>NUCLEOTIDE SEQUENCE [LARGE SCALE GENOMIC DNA]</scope>
</reference>
<evidence type="ECO:0000313" key="2">
    <source>
        <dbReference type="Proteomes" id="UP000325440"/>
    </source>
</evidence>
<keyword evidence="2" id="KW-1185">Reference proteome</keyword>
<name>A0A5E4N6F0_9HEMI</name>
<dbReference type="Proteomes" id="UP000325440">
    <property type="component" value="Unassembled WGS sequence"/>
</dbReference>
<dbReference type="EMBL" id="CABPRJ010001895">
    <property type="protein sequence ID" value="VVC39516.1"/>
    <property type="molecule type" value="Genomic_DNA"/>
</dbReference>
<gene>
    <name evidence="1" type="ORF">CINCED_3A004185</name>
</gene>
<organism evidence="1 2">
    <name type="scientific">Cinara cedri</name>
    <dbReference type="NCBI Taxonomy" id="506608"/>
    <lineage>
        <taxon>Eukaryota</taxon>
        <taxon>Metazoa</taxon>
        <taxon>Ecdysozoa</taxon>
        <taxon>Arthropoda</taxon>
        <taxon>Hexapoda</taxon>
        <taxon>Insecta</taxon>
        <taxon>Pterygota</taxon>
        <taxon>Neoptera</taxon>
        <taxon>Paraneoptera</taxon>
        <taxon>Hemiptera</taxon>
        <taxon>Sternorrhyncha</taxon>
        <taxon>Aphidomorpha</taxon>
        <taxon>Aphidoidea</taxon>
        <taxon>Aphididae</taxon>
        <taxon>Lachninae</taxon>
        <taxon>Cinara</taxon>
    </lineage>
</organism>
<dbReference type="AlphaFoldDB" id="A0A5E4N6F0"/>
<proteinExistence type="predicted"/>
<accession>A0A5E4N6F0</accession>
<protein>
    <submittedName>
        <fullName evidence="1">Uncharacterized protein</fullName>
    </submittedName>
</protein>
<sequence length="100" mass="11570">MFNMNTDNEWNTATTKLIGTERSCLSKQRTKSDLNDGTNYTVDNCYQCEGRGISIKKLYEPTWSINKNIDPELDFSNSSIEFYFKNLRGEKLKPATEKID</sequence>
<evidence type="ECO:0000313" key="1">
    <source>
        <dbReference type="EMBL" id="VVC39516.1"/>
    </source>
</evidence>